<name>T1CZL8_9ZZZZ</name>
<sequence length="130" mass="14304">MARLNCAEYGLSAQIHLFEGDLLEPLEEGIYDLIISNPPYVDQAAMENLPAEYRQEPIAALASGIDGLDHVRRILTTAHRHLSPEGWLVVEVGHQADALEAAFPHLPFIWLDLSAGNRFVFALPYAALGS</sequence>
<accession>T1CZL8</accession>
<dbReference type="Gene3D" id="3.40.50.150">
    <property type="entry name" value="Vaccinia Virus protein VP39"/>
    <property type="match status" value="1"/>
</dbReference>
<dbReference type="InterPro" id="IPR017127">
    <property type="entry name" value="Ribosome_uL3_MTase"/>
</dbReference>
<dbReference type="GO" id="GO:0036009">
    <property type="term" value="F:protein-glutamine N-methyltransferase activity"/>
    <property type="evidence" value="ECO:0007669"/>
    <property type="project" value="InterPro"/>
</dbReference>
<dbReference type="InterPro" id="IPR029063">
    <property type="entry name" value="SAM-dependent_MTases_sf"/>
</dbReference>
<dbReference type="InterPro" id="IPR007848">
    <property type="entry name" value="Small_mtfrase_dom"/>
</dbReference>
<dbReference type="CDD" id="cd02440">
    <property type="entry name" value="AdoMet_MTases"/>
    <property type="match status" value="1"/>
</dbReference>
<dbReference type="SUPFAM" id="SSF53335">
    <property type="entry name" value="S-adenosyl-L-methionine-dependent methyltransferases"/>
    <property type="match status" value="1"/>
</dbReference>
<dbReference type="InterPro" id="IPR002052">
    <property type="entry name" value="DNA_methylase_N6_adenine_CS"/>
</dbReference>
<protein>
    <submittedName>
        <fullName evidence="2">Modification methylase, HemK family</fullName>
    </submittedName>
</protein>
<reference evidence="2" key="1">
    <citation type="submission" date="2013-08" db="EMBL/GenBank/DDBJ databases">
        <authorList>
            <person name="Mendez C."/>
            <person name="Richter M."/>
            <person name="Ferrer M."/>
            <person name="Sanchez J."/>
        </authorList>
    </citation>
    <scope>NUCLEOTIDE SEQUENCE</scope>
</reference>
<dbReference type="EMBL" id="AUZX01002845">
    <property type="protein sequence ID" value="EQD75605.1"/>
    <property type="molecule type" value="Genomic_DNA"/>
</dbReference>
<keyword evidence="2" id="KW-0489">Methyltransferase</keyword>
<keyword evidence="2" id="KW-0808">Transferase</keyword>
<evidence type="ECO:0000259" key="1">
    <source>
        <dbReference type="Pfam" id="PF05175"/>
    </source>
</evidence>
<evidence type="ECO:0000313" key="2">
    <source>
        <dbReference type="EMBL" id="EQD75605.1"/>
    </source>
</evidence>
<dbReference type="GO" id="GO:0032259">
    <property type="term" value="P:methylation"/>
    <property type="evidence" value="ECO:0007669"/>
    <property type="project" value="UniProtKB-KW"/>
</dbReference>
<dbReference type="PANTHER" id="PTHR47806:SF1">
    <property type="entry name" value="RIBOSOMAL PROTEIN UL3 GLUTAMINE METHYLTRANSFERASE"/>
    <property type="match status" value="1"/>
</dbReference>
<dbReference type="GO" id="GO:0005829">
    <property type="term" value="C:cytosol"/>
    <property type="evidence" value="ECO:0007669"/>
    <property type="project" value="TreeGrafter"/>
</dbReference>
<organism evidence="2">
    <name type="scientific">mine drainage metagenome</name>
    <dbReference type="NCBI Taxonomy" id="410659"/>
    <lineage>
        <taxon>unclassified sequences</taxon>
        <taxon>metagenomes</taxon>
        <taxon>ecological metagenomes</taxon>
    </lineage>
</organism>
<reference evidence="2" key="2">
    <citation type="journal article" date="2014" name="ISME J.">
        <title>Microbial stratification in low pH oxic and suboxic macroscopic growths along an acid mine drainage.</title>
        <authorList>
            <person name="Mendez-Garcia C."/>
            <person name="Mesa V."/>
            <person name="Sprenger R.R."/>
            <person name="Richter M."/>
            <person name="Diez M.S."/>
            <person name="Solano J."/>
            <person name="Bargiela R."/>
            <person name="Golyshina O.V."/>
            <person name="Manteca A."/>
            <person name="Ramos J.L."/>
            <person name="Gallego J.R."/>
            <person name="Llorente I."/>
            <person name="Martins Dos Santos V.A."/>
            <person name="Jensen O.N."/>
            <person name="Pelaez A.I."/>
            <person name="Sanchez J."/>
            <person name="Ferrer M."/>
        </authorList>
    </citation>
    <scope>NUCLEOTIDE SEQUENCE</scope>
</reference>
<dbReference type="PROSITE" id="PS00092">
    <property type="entry name" value="N6_MTASE"/>
    <property type="match status" value="1"/>
</dbReference>
<proteinExistence type="predicted"/>
<comment type="caution">
    <text evidence="2">The sequence shown here is derived from an EMBL/GenBank/DDBJ whole genome shotgun (WGS) entry which is preliminary data.</text>
</comment>
<dbReference type="Pfam" id="PF05175">
    <property type="entry name" value="MTS"/>
    <property type="match status" value="1"/>
</dbReference>
<dbReference type="GO" id="GO:0003676">
    <property type="term" value="F:nucleic acid binding"/>
    <property type="evidence" value="ECO:0007669"/>
    <property type="project" value="InterPro"/>
</dbReference>
<dbReference type="AlphaFoldDB" id="T1CZL8"/>
<feature type="domain" description="Methyltransferase small" evidence="1">
    <location>
        <begin position="2"/>
        <end position="47"/>
    </location>
</feature>
<gene>
    <name evidence="2" type="ORF">B1A_03896</name>
</gene>
<dbReference type="PANTHER" id="PTHR47806">
    <property type="entry name" value="50S RIBOSOMAL PROTEIN L3 GLUTAMINE METHYLTRANSFERASE"/>
    <property type="match status" value="1"/>
</dbReference>